<protein>
    <submittedName>
        <fullName evidence="5">Siderophore biosynthesis protein PsvB</fullName>
    </submittedName>
</protein>
<comment type="similarity">
    <text evidence="2">Belongs to the IucA/IucC family.</text>
</comment>
<dbReference type="EMBL" id="BAAAKJ010000112">
    <property type="protein sequence ID" value="GAA1391502.1"/>
    <property type="molecule type" value="Genomic_DNA"/>
</dbReference>
<proteinExistence type="inferred from homology"/>
<organism evidence="5 6">
    <name type="scientific">Kitasatospora putterlickiae</name>
    <dbReference type="NCBI Taxonomy" id="221725"/>
    <lineage>
        <taxon>Bacteria</taxon>
        <taxon>Bacillati</taxon>
        <taxon>Actinomycetota</taxon>
        <taxon>Actinomycetes</taxon>
        <taxon>Kitasatosporales</taxon>
        <taxon>Streptomycetaceae</taxon>
        <taxon>Kitasatospora</taxon>
    </lineage>
</organism>
<dbReference type="InterPro" id="IPR007310">
    <property type="entry name" value="Aerobactin_biosyn_IucA/IucC_N"/>
</dbReference>
<name>A0ABN1XVS6_9ACTN</name>
<dbReference type="PANTHER" id="PTHR34384:SF5">
    <property type="entry name" value="L-2,3-DIAMINOPROPANOATE--CITRATE LIGASE"/>
    <property type="match status" value="1"/>
</dbReference>
<reference evidence="5 6" key="1">
    <citation type="journal article" date="2019" name="Int. J. Syst. Evol. Microbiol.">
        <title>The Global Catalogue of Microorganisms (GCM) 10K type strain sequencing project: providing services to taxonomists for standard genome sequencing and annotation.</title>
        <authorList>
            <consortium name="The Broad Institute Genomics Platform"/>
            <consortium name="The Broad Institute Genome Sequencing Center for Infectious Disease"/>
            <person name="Wu L."/>
            <person name="Ma J."/>
        </authorList>
    </citation>
    <scope>NUCLEOTIDE SEQUENCE [LARGE SCALE GENOMIC DNA]</scope>
    <source>
        <strain evidence="5 6">JCM 12393</strain>
    </source>
</reference>
<evidence type="ECO:0000256" key="2">
    <source>
        <dbReference type="ARBA" id="ARBA00007832"/>
    </source>
</evidence>
<gene>
    <name evidence="5" type="ORF">GCM10009639_21370</name>
</gene>
<comment type="pathway">
    <text evidence="1">Siderophore biosynthesis.</text>
</comment>
<dbReference type="InterPro" id="IPR037455">
    <property type="entry name" value="LucA/IucC-like"/>
</dbReference>
<evidence type="ECO:0000259" key="4">
    <source>
        <dbReference type="Pfam" id="PF06276"/>
    </source>
</evidence>
<dbReference type="PANTHER" id="PTHR34384">
    <property type="entry name" value="L-2,3-DIAMINOPROPANOATE--CITRATE LIGASE"/>
    <property type="match status" value="1"/>
</dbReference>
<accession>A0ABN1XVS6</accession>
<evidence type="ECO:0000256" key="1">
    <source>
        <dbReference type="ARBA" id="ARBA00004924"/>
    </source>
</evidence>
<dbReference type="InterPro" id="IPR022770">
    <property type="entry name" value="IucA/IucC-like_C"/>
</dbReference>
<feature type="domain" description="Aerobactin siderophore biosynthesis IucA/IucC-like C-terminal" evidence="4">
    <location>
        <begin position="423"/>
        <end position="559"/>
    </location>
</feature>
<evidence type="ECO:0000313" key="6">
    <source>
        <dbReference type="Proteomes" id="UP001499863"/>
    </source>
</evidence>
<feature type="domain" description="Aerobactin siderophore biosynthesis IucA/IucC N-terminal" evidence="3">
    <location>
        <begin position="169"/>
        <end position="382"/>
    </location>
</feature>
<dbReference type="Gene3D" id="1.10.510.40">
    <property type="match status" value="1"/>
</dbReference>
<dbReference type="Pfam" id="PF06276">
    <property type="entry name" value="FhuF"/>
    <property type="match status" value="1"/>
</dbReference>
<dbReference type="RefSeq" id="WP_344332055.1">
    <property type="nucleotide sequence ID" value="NZ_BAAAKJ010000112.1"/>
</dbReference>
<dbReference type="Proteomes" id="UP001499863">
    <property type="component" value="Unassembled WGS sequence"/>
</dbReference>
<dbReference type="Pfam" id="PF04183">
    <property type="entry name" value="IucA_IucC"/>
    <property type="match status" value="1"/>
</dbReference>
<evidence type="ECO:0000313" key="5">
    <source>
        <dbReference type="EMBL" id="GAA1391502.1"/>
    </source>
</evidence>
<keyword evidence="6" id="KW-1185">Reference proteome</keyword>
<evidence type="ECO:0000259" key="3">
    <source>
        <dbReference type="Pfam" id="PF04183"/>
    </source>
</evidence>
<comment type="caution">
    <text evidence="5">The sequence shown here is derived from an EMBL/GenBank/DDBJ whole genome shotgun (WGS) entry which is preliminary data.</text>
</comment>
<sequence>MSAPAAASPATGPAAGSPARSAAADTLALRVLSALLREDVLGLRTRATLEQRADGGWLVAAGHRIAVPVTADGFQSEYAARLPLVELDGRPTGGLDAVLTALAGRADAEDRPGWAAFAEECRETLATMELHDRVRDEVHTALTDLYGADPAHWSGPAAALGHDTLAAYLDHPVYPTARGRAGLDETRLRSHAPEFHPAFELRWLALPAGTLTRHGERPRPRWWPTPGWLGLDLPGGDQAWETLPVHPLTVGPALDEALRATGLAGRAVLAERPYLTVVPTLSMRTVAVAEDPLHHLKLPLATATLGRLNRRTIKPGTLRDGAAGQRLVEAVLAREPRFAGRILHADEQTWAHAGHELLAVLLRRQPAGLERSVTVPLAALLAPAPGADGRLVVDHLADRFFGGDPVALYDALLELLLDWQTTLFGYGVALESHQQNTSLVLDEDGAPRLLYKDDDGPRVHSGRLAATLGDLAPAREDFDDARVFADDDRPLTDLFTTITGHLCTGALAFGLAAHGRAELDELLALSRKRLTEAVERTGPAAEPLRAALLDAERLPVKAMVTAGTLLSKRRSGAADINKHYTDGPNYLLPHTGSGATGSGR</sequence>